<organism evidence="1 2">
    <name type="scientific">Arctium lappa</name>
    <name type="common">Greater burdock</name>
    <name type="synonym">Lappa major</name>
    <dbReference type="NCBI Taxonomy" id="4217"/>
    <lineage>
        <taxon>Eukaryota</taxon>
        <taxon>Viridiplantae</taxon>
        <taxon>Streptophyta</taxon>
        <taxon>Embryophyta</taxon>
        <taxon>Tracheophyta</taxon>
        <taxon>Spermatophyta</taxon>
        <taxon>Magnoliopsida</taxon>
        <taxon>eudicotyledons</taxon>
        <taxon>Gunneridae</taxon>
        <taxon>Pentapetalae</taxon>
        <taxon>asterids</taxon>
        <taxon>campanulids</taxon>
        <taxon>Asterales</taxon>
        <taxon>Asteraceae</taxon>
        <taxon>Carduoideae</taxon>
        <taxon>Cardueae</taxon>
        <taxon>Arctiinae</taxon>
        <taxon>Arctium</taxon>
    </lineage>
</organism>
<dbReference type="EMBL" id="CM042062">
    <property type="protein sequence ID" value="KAI3669378.1"/>
    <property type="molecule type" value="Genomic_DNA"/>
</dbReference>
<reference evidence="1 2" key="2">
    <citation type="journal article" date="2022" name="Mol. Ecol. Resour.">
        <title>The genomes of chicory, endive, great burdock and yacon provide insights into Asteraceae paleo-polyploidization history and plant inulin production.</title>
        <authorList>
            <person name="Fan W."/>
            <person name="Wang S."/>
            <person name="Wang H."/>
            <person name="Wang A."/>
            <person name="Jiang F."/>
            <person name="Liu H."/>
            <person name="Zhao H."/>
            <person name="Xu D."/>
            <person name="Zhang Y."/>
        </authorList>
    </citation>
    <scope>NUCLEOTIDE SEQUENCE [LARGE SCALE GENOMIC DNA]</scope>
    <source>
        <strain evidence="2">cv. Niubang</strain>
    </source>
</reference>
<evidence type="ECO:0000313" key="2">
    <source>
        <dbReference type="Proteomes" id="UP001055879"/>
    </source>
</evidence>
<name>A0ACB8XP49_ARCLA</name>
<protein>
    <submittedName>
        <fullName evidence="1">Uncharacterized protein</fullName>
    </submittedName>
</protein>
<dbReference type="Proteomes" id="UP001055879">
    <property type="component" value="Linkage Group LG16"/>
</dbReference>
<comment type="caution">
    <text evidence="1">The sequence shown here is derived from an EMBL/GenBank/DDBJ whole genome shotgun (WGS) entry which is preliminary data.</text>
</comment>
<sequence>MEESSSLKLIIEKGPREGETLEYPSGTVVKIGRVVRGNTIGIKDAGISSKHICIQFDHELCRWCLSDLDSSNGTILNGQSLKPYVPSGLNDGDCIKIGELTSILVKIGVEETTIRSERNPRRQGKSGAGAVVESKRSGLGLGLDGDLGKSAPMEKRNLRSRAKKSVDLKNEVESLSSKRTLRSSKEEEKVSFIPTLNQIPEDLNLDERKATDLIVPIEGKKTQARGKGGRKRKLPVQLPQDTDIVVPIDGKKTRRGRKVLPVDPLENVQNSGLEENLNKAEESLRAQEAYEAKDSACDEYPVDQLENVENSGLEGNLDTTNESAQDLVAEKLVLMQEGCQGKQAIVDRSSLKGSSEVAHQVHVDKGKEVVEELEYRRDGCEDLVKGIGPDSSHWLDLEKMTLGEFFDCLKVQLPKEIYDKSEKILSHLKENAQKCHEFRLQKSEKGEALKFLKSIRATFLLYLLALWFFMELMPEFWLTMLMESKSTDTNTRQSFGVAQGMLAQELEPEAQDVKYPICC</sequence>
<keyword evidence="2" id="KW-1185">Reference proteome</keyword>
<evidence type="ECO:0000313" key="1">
    <source>
        <dbReference type="EMBL" id="KAI3669378.1"/>
    </source>
</evidence>
<reference evidence="2" key="1">
    <citation type="journal article" date="2022" name="Mol. Ecol. Resour.">
        <title>The genomes of chicory, endive, great burdock and yacon provide insights into Asteraceae palaeo-polyploidization history and plant inulin production.</title>
        <authorList>
            <person name="Fan W."/>
            <person name="Wang S."/>
            <person name="Wang H."/>
            <person name="Wang A."/>
            <person name="Jiang F."/>
            <person name="Liu H."/>
            <person name="Zhao H."/>
            <person name="Xu D."/>
            <person name="Zhang Y."/>
        </authorList>
    </citation>
    <scope>NUCLEOTIDE SEQUENCE [LARGE SCALE GENOMIC DNA]</scope>
    <source>
        <strain evidence="2">cv. Niubang</strain>
    </source>
</reference>
<proteinExistence type="predicted"/>
<gene>
    <name evidence="1" type="ORF">L6452_40612</name>
</gene>
<accession>A0ACB8XP49</accession>